<comment type="caution">
    <text evidence="2">The sequence shown here is derived from an EMBL/GenBank/DDBJ whole genome shotgun (WGS) entry which is preliminary data.</text>
</comment>
<accession>A0ABS4SBJ2</accession>
<evidence type="ECO:0008006" key="4">
    <source>
        <dbReference type="Google" id="ProtNLM"/>
    </source>
</evidence>
<keyword evidence="1" id="KW-0812">Transmembrane</keyword>
<keyword evidence="1" id="KW-1133">Transmembrane helix</keyword>
<dbReference type="EMBL" id="JAGIKX010000039">
    <property type="protein sequence ID" value="MBP2258869.1"/>
    <property type="molecule type" value="Genomic_DNA"/>
</dbReference>
<proteinExistence type="predicted"/>
<feature type="transmembrane region" description="Helical" evidence="1">
    <location>
        <begin position="42"/>
        <end position="64"/>
    </location>
</feature>
<evidence type="ECO:0000313" key="2">
    <source>
        <dbReference type="EMBL" id="MBP2258869.1"/>
    </source>
</evidence>
<organism evidence="2 3">
    <name type="scientific">Virgibacillus alimentarius</name>
    <dbReference type="NCBI Taxonomy" id="698769"/>
    <lineage>
        <taxon>Bacteria</taxon>
        <taxon>Bacillati</taxon>
        <taxon>Bacillota</taxon>
        <taxon>Bacilli</taxon>
        <taxon>Bacillales</taxon>
        <taxon>Bacillaceae</taxon>
        <taxon>Virgibacillus</taxon>
    </lineage>
</organism>
<name>A0ABS4SBJ2_9BACI</name>
<evidence type="ECO:0000256" key="1">
    <source>
        <dbReference type="SAM" id="Phobius"/>
    </source>
</evidence>
<dbReference type="RefSeq" id="WP_038221284.1">
    <property type="nucleotide sequence ID" value="NZ_JAGIKX010000039.1"/>
</dbReference>
<sequence>MSGQQKEPIKNKRIWIVFGILLALITPWYFPKSFGEILIYGIPLWAVIIIIASMLLSAFLSYVIKNHWMMEEENEEDEKNETKGVR</sequence>
<keyword evidence="3" id="KW-1185">Reference proteome</keyword>
<gene>
    <name evidence="2" type="ORF">J2Z81_002854</name>
</gene>
<keyword evidence="1" id="KW-0472">Membrane</keyword>
<reference evidence="2 3" key="1">
    <citation type="submission" date="2021-03" db="EMBL/GenBank/DDBJ databases">
        <title>Genomic Encyclopedia of Type Strains, Phase IV (KMG-IV): sequencing the most valuable type-strain genomes for metagenomic binning, comparative biology and taxonomic classification.</title>
        <authorList>
            <person name="Goeker M."/>
        </authorList>
    </citation>
    <scope>NUCLEOTIDE SEQUENCE [LARGE SCALE GENOMIC DNA]</scope>
    <source>
        <strain evidence="2 3">DSM 25790</strain>
    </source>
</reference>
<protein>
    <recommendedName>
        <fullName evidence="4">Permease</fullName>
    </recommendedName>
</protein>
<feature type="transmembrane region" description="Helical" evidence="1">
    <location>
        <begin position="12"/>
        <end position="30"/>
    </location>
</feature>
<dbReference type="Proteomes" id="UP001519294">
    <property type="component" value="Unassembled WGS sequence"/>
</dbReference>
<evidence type="ECO:0000313" key="3">
    <source>
        <dbReference type="Proteomes" id="UP001519294"/>
    </source>
</evidence>